<evidence type="ECO:0000313" key="7">
    <source>
        <dbReference type="Proteomes" id="UP001269375"/>
    </source>
</evidence>
<accession>A0ABU1GXD1</accession>
<keyword evidence="7" id="KW-1185">Reference proteome</keyword>
<evidence type="ECO:0000256" key="2">
    <source>
        <dbReference type="ARBA" id="ARBA00022963"/>
    </source>
</evidence>
<evidence type="ECO:0000256" key="1">
    <source>
        <dbReference type="ARBA" id="ARBA00022801"/>
    </source>
</evidence>
<organism evidence="6 7">
    <name type="scientific">Larsenimonas suaedae</name>
    <dbReference type="NCBI Taxonomy" id="1851019"/>
    <lineage>
        <taxon>Bacteria</taxon>
        <taxon>Pseudomonadati</taxon>
        <taxon>Pseudomonadota</taxon>
        <taxon>Gammaproteobacteria</taxon>
        <taxon>Oceanospirillales</taxon>
        <taxon>Halomonadaceae</taxon>
        <taxon>Larsenimonas</taxon>
    </lineage>
</organism>
<keyword evidence="3 4" id="KW-0443">Lipid metabolism</keyword>
<proteinExistence type="predicted"/>
<evidence type="ECO:0000256" key="4">
    <source>
        <dbReference type="PROSITE-ProRule" id="PRU01161"/>
    </source>
</evidence>
<dbReference type="PANTHER" id="PTHR14226:SF76">
    <property type="entry name" value="NTE FAMILY PROTEIN RSSA"/>
    <property type="match status" value="1"/>
</dbReference>
<feature type="short sequence motif" description="GXSXG" evidence="4">
    <location>
        <begin position="37"/>
        <end position="41"/>
    </location>
</feature>
<feature type="active site" description="Nucleophile" evidence="4">
    <location>
        <position position="39"/>
    </location>
</feature>
<dbReference type="InterPro" id="IPR002641">
    <property type="entry name" value="PNPLA_dom"/>
</dbReference>
<dbReference type="Pfam" id="PF01734">
    <property type="entry name" value="Patatin"/>
    <property type="match status" value="1"/>
</dbReference>
<dbReference type="InterPro" id="IPR016035">
    <property type="entry name" value="Acyl_Trfase/lysoPLipase"/>
</dbReference>
<name>A0ABU1GXD1_9GAMM</name>
<feature type="domain" description="PNPLA" evidence="5">
    <location>
        <begin position="6"/>
        <end position="166"/>
    </location>
</feature>
<dbReference type="PANTHER" id="PTHR14226">
    <property type="entry name" value="NEUROPATHY TARGET ESTERASE/SWISS CHEESE D.MELANOGASTER"/>
    <property type="match status" value="1"/>
</dbReference>
<evidence type="ECO:0000259" key="5">
    <source>
        <dbReference type="PROSITE" id="PS51635"/>
    </source>
</evidence>
<dbReference type="EMBL" id="JARWAO010000006">
    <property type="protein sequence ID" value="MDR5896704.1"/>
    <property type="molecule type" value="Genomic_DNA"/>
</dbReference>
<dbReference type="SUPFAM" id="SSF52151">
    <property type="entry name" value="FabD/lysophospholipase-like"/>
    <property type="match status" value="1"/>
</dbReference>
<dbReference type="PROSITE" id="PS51635">
    <property type="entry name" value="PNPLA"/>
    <property type="match status" value="1"/>
</dbReference>
<dbReference type="Proteomes" id="UP001269375">
    <property type="component" value="Unassembled WGS sequence"/>
</dbReference>
<dbReference type="Gene3D" id="3.40.1090.10">
    <property type="entry name" value="Cytosolic phospholipase A2 catalytic domain"/>
    <property type="match status" value="2"/>
</dbReference>
<protein>
    <submittedName>
        <fullName evidence="6">Patatin-like phospholipase family protein</fullName>
    </submittedName>
</protein>
<dbReference type="InterPro" id="IPR050301">
    <property type="entry name" value="NTE"/>
</dbReference>
<evidence type="ECO:0000256" key="3">
    <source>
        <dbReference type="ARBA" id="ARBA00023098"/>
    </source>
</evidence>
<feature type="short sequence motif" description="DGA/G" evidence="4">
    <location>
        <begin position="153"/>
        <end position="155"/>
    </location>
</feature>
<sequence length="300" mass="32526">MARVALVLGSGGARGYAHIGVIDELEARGHDIVAISGCSMGAVIGGIYLAGQLESYRRWVSKLKTLDILRLLDFSWESSGAIRGVKIMRRLGRLTDEFNIEDLPAPLTIVATDMTRQRELWFQSGSLSDAIRASIAIPGIMTPVEQQGRFLVDGGLLNPLPILPAVASHDADIIIAVNATATSPKNVTLEELLPSPTEIKVETEESWFSSLRKRFSSDDATQAPSAQALGKLDLMLKAFDITQAALAQYKIAGYPPDVLINVPKSVCGTHEFQRATPMIELGRHLARDALDRFEAGYSEG</sequence>
<reference evidence="6 7" key="1">
    <citation type="submission" date="2023-04" db="EMBL/GenBank/DDBJ databases">
        <title>A long-awaited taxogenomic arrangement of the family Halomonadaceae.</title>
        <authorList>
            <person name="De La Haba R."/>
            <person name="Chuvochina M."/>
            <person name="Wittouck S."/>
            <person name="Arahal D.R."/>
            <person name="Sanchez-Porro C."/>
            <person name="Hugenholtz P."/>
            <person name="Ventosa A."/>
        </authorList>
    </citation>
    <scope>NUCLEOTIDE SEQUENCE [LARGE SCALE GENOMIC DNA]</scope>
    <source>
        <strain evidence="6 7">DSM 22428</strain>
    </source>
</reference>
<feature type="active site" description="Proton acceptor" evidence="4">
    <location>
        <position position="153"/>
    </location>
</feature>
<keyword evidence="2 4" id="KW-0442">Lipid degradation</keyword>
<dbReference type="RefSeq" id="WP_251590163.1">
    <property type="nucleotide sequence ID" value="NZ_JAMLJI010000001.1"/>
</dbReference>
<gene>
    <name evidence="6" type="ORF">QC825_11525</name>
</gene>
<keyword evidence="1 4" id="KW-0378">Hydrolase</keyword>
<evidence type="ECO:0000313" key="6">
    <source>
        <dbReference type="EMBL" id="MDR5896704.1"/>
    </source>
</evidence>
<comment type="caution">
    <text evidence="4">Lacks conserved residue(s) required for the propagation of feature annotation.</text>
</comment>
<comment type="caution">
    <text evidence="6">The sequence shown here is derived from an EMBL/GenBank/DDBJ whole genome shotgun (WGS) entry which is preliminary data.</text>
</comment>